<dbReference type="SUPFAM" id="SSF161229">
    <property type="entry name" value="E6 C-terminal domain-like"/>
    <property type="match status" value="2"/>
</dbReference>
<organism evidence="18 19">
    <name type="scientific">Human papillomavirus 158</name>
    <dbReference type="NCBI Taxonomy" id="2259343"/>
    <lineage>
        <taxon>Viruses</taxon>
        <taxon>Monodnaviria</taxon>
        <taxon>Shotokuvirae</taxon>
        <taxon>Cossaviricota</taxon>
        <taxon>Papovaviricetes</taxon>
        <taxon>Zurhausenvirales</taxon>
        <taxon>Papillomaviridae</taxon>
        <taxon>Firstpapillomavirinae</taxon>
        <taxon>Gammapapillomavirus</taxon>
        <taxon>Gammapapillomavirus 12</taxon>
    </lineage>
</organism>
<keyword evidence="13 16" id="KW-1035">Host cytoplasm</keyword>
<dbReference type="GO" id="GO:0006355">
    <property type="term" value="P:regulation of DNA-templated transcription"/>
    <property type="evidence" value="ECO:0007669"/>
    <property type="project" value="UniProtKB-UniRule"/>
</dbReference>
<dbReference type="HAMAP" id="MF_04006">
    <property type="entry name" value="HPV_E6"/>
    <property type="match status" value="1"/>
</dbReference>
<evidence type="ECO:0000256" key="16">
    <source>
        <dbReference type="HAMAP-Rule" id="MF_04006"/>
    </source>
</evidence>
<dbReference type="GO" id="GO:0052170">
    <property type="term" value="P:symbiont-mediated suppression of host innate immune response"/>
    <property type="evidence" value="ECO:0007669"/>
    <property type="project" value="UniProtKB-KW"/>
</dbReference>
<comment type="caution">
    <text evidence="16">Lacks conserved residue(s) required for the propagation of feature annotation.</text>
</comment>
<dbReference type="GO" id="GO:0042025">
    <property type="term" value="C:host cell nucleus"/>
    <property type="evidence" value="ECO:0007669"/>
    <property type="project" value="UniProtKB-SubCell"/>
</dbReference>
<name>A0A166FKD1_9PAPI</name>
<dbReference type="GO" id="GO:0003677">
    <property type="term" value="F:DNA binding"/>
    <property type="evidence" value="ECO:0007669"/>
    <property type="project" value="UniProtKB-UniRule"/>
</dbReference>
<keyword evidence="4 16" id="KW-0945">Host-virus interaction</keyword>
<evidence type="ECO:0000256" key="12">
    <source>
        <dbReference type="ARBA" id="ARBA00023163"/>
    </source>
</evidence>
<evidence type="ECO:0000256" key="13">
    <source>
        <dbReference type="ARBA" id="ARBA00023200"/>
    </source>
</evidence>
<dbReference type="GO" id="GO:0008270">
    <property type="term" value="F:zinc ion binding"/>
    <property type="evidence" value="ECO:0007669"/>
    <property type="project" value="UniProtKB-KW"/>
</dbReference>
<keyword evidence="3 16" id="KW-1048">Host nucleus</keyword>
<evidence type="ECO:0000256" key="10">
    <source>
        <dbReference type="ARBA" id="ARBA00023125"/>
    </source>
</evidence>
<dbReference type="InterPro" id="IPR038575">
    <property type="entry name" value="E6_sf"/>
</dbReference>
<evidence type="ECO:0000256" key="14">
    <source>
        <dbReference type="ARBA" id="ARBA00023280"/>
    </source>
</evidence>
<evidence type="ECO:0000313" key="18">
    <source>
        <dbReference type="EMBL" id="ANA05277.1"/>
    </source>
</evidence>
<evidence type="ECO:0000256" key="11">
    <source>
        <dbReference type="ARBA" id="ARBA00023159"/>
    </source>
</evidence>
<protein>
    <recommendedName>
        <fullName evidence="16 17">Protein E6</fullName>
    </recommendedName>
</protein>
<accession>A0A166FKD1</accession>
<evidence type="ECO:0000256" key="7">
    <source>
        <dbReference type="ARBA" id="ARBA00022771"/>
    </source>
</evidence>
<dbReference type="Pfam" id="PF00518">
    <property type="entry name" value="E6"/>
    <property type="match status" value="1"/>
</dbReference>
<keyword evidence="11 16" id="KW-0010">Activator</keyword>
<comment type="subcellular location">
    <subcellularLocation>
        <location evidence="16 17">Host cytoplasm</location>
    </subcellularLocation>
    <subcellularLocation>
        <location evidence="16 17">Host nucleus</location>
    </subcellularLocation>
</comment>
<dbReference type="GO" id="GO:0030430">
    <property type="term" value="C:host cell cytoplasm"/>
    <property type="evidence" value="ECO:0007669"/>
    <property type="project" value="UniProtKB-SubCell"/>
</dbReference>
<evidence type="ECO:0000256" key="17">
    <source>
        <dbReference type="RuleBase" id="RU363123"/>
    </source>
</evidence>
<keyword evidence="15 16" id="KW-1119">Modulation of host cell apoptosis by virus</keyword>
<comment type="similarity">
    <text evidence="1 16 17">Belongs to the papillomaviridae E6 protein family.</text>
</comment>
<keyword evidence="7 16" id="KW-0863">Zinc-finger</keyword>
<dbReference type="Gene3D" id="3.30.240.40">
    <property type="entry name" value="E6 early regulatory protein"/>
    <property type="match status" value="2"/>
</dbReference>
<evidence type="ECO:0000256" key="1">
    <source>
        <dbReference type="ARBA" id="ARBA00006346"/>
    </source>
</evidence>
<evidence type="ECO:0000313" key="19">
    <source>
        <dbReference type="Proteomes" id="UP000169932"/>
    </source>
</evidence>
<dbReference type="GO" id="GO:0052150">
    <property type="term" value="P:symbiont-mediated perturbation of host apoptosis"/>
    <property type="evidence" value="ECO:0007669"/>
    <property type="project" value="UniProtKB-KW"/>
</dbReference>
<keyword evidence="6 16" id="KW-0479">Metal-binding</keyword>
<reference evidence="18 19" key="1">
    <citation type="journal article" date="2016" name="Infect. Genet. Evol.">
        <title>Characterization of novel human papillomavirus types 157, 158 and 205 from healthy skin and recombination analysis in genus ?-Papillomavirus.</title>
        <authorList>
            <person name="Bolatti E.M."/>
            <person name="Chouhy D."/>
            <person name="Casal P.E."/>
            <person name="Perez G.R."/>
            <person name="Stella E.J."/>
            <person name="Sanchez A."/>
            <person name="Gorosito M."/>
            <person name="Bussy R.F."/>
            <person name="Giri A.A."/>
        </authorList>
    </citation>
    <scope>NUCLEOTIDE SEQUENCE [LARGE SCALE GENOMIC DNA]</scope>
    <source>
        <strain evidence="18">GC23</strain>
    </source>
</reference>
<evidence type="ECO:0000256" key="9">
    <source>
        <dbReference type="ARBA" id="ARBA00023015"/>
    </source>
</evidence>
<dbReference type="Proteomes" id="UP000169932">
    <property type="component" value="Segment"/>
</dbReference>
<keyword evidence="8 16" id="KW-0862">Zinc</keyword>
<proteinExistence type="inferred from homology"/>
<evidence type="ECO:0000256" key="3">
    <source>
        <dbReference type="ARBA" id="ARBA00022562"/>
    </source>
</evidence>
<dbReference type="EMBL" id="KT698168">
    <property type="protein sequence ID" value="ANA05277.1"/>
    <property type="molecule type" value="Genomic_DNA"/>
</dbReference>
<evidence type="ECO:0000256" key="5">
    <source>
        <dbReference type="ARBA" id="ARBA00022632"/>
    </source>
</evidence>
<evidence type="ECO:0000256" key="15">
    <source>
        <dbReference type="ARBA" id="ARBA00023323"/>
    </source>
</evidence>
<evidence type="ECO:0000256" key="8">
    <source>
        <dbReference type="ARBA" id="ARBA00022833"/>
    </source>
</evidence>
<dbReference type="GO" id="GO:0006351">
    <property type="term" value="P:DNA-templated transcription"/>
    <property type="evidence" value="ECO:0007669"/>
    <property type="project" value="UniProtKB-UniRule"/>
</dbReference>
<evidence type="ECO:0000256" key="6">
    <source>
        <dbReference type="ARBA" id="ARBA00022723"/>
    </source>
</evidence>
<keyword evidence="2 16" id="KW-0244">Early protein</keyword>
<dbReference type="GO" id="GO:0039648">
    <property type="term" value="P:symbiont-mediated perturbation of host ubiquitin-like protein modification"/>
    <property type="evidence" value="ECO:0007669"/>
    <property type="project" value="UniProtKB-UniRule"/>
</dbReference>
<keyword evidence="12 16" id="KW-0804">Transcription</keyword>
<comment type="subunit">
    <text evidence="16">Forms homodimers. Interacts with ubiquitin-protein ligase UBE3A/E6-AP; this interaction stimulates UBE3A ubiquitin activity. Interacts with host BAK1.</text>
</comment>
<evidence type="ECO:0000256" key="4">
    <source>
        <dbReference type="ARBA" id="ARBA00022581"/>
    </source>
</evidence>
<feature type="zinc finger region" evidence="16">
    <location>
        <begin position="100"/>
        <end position="136"/>
    </location>
</feature>
<keyword evidence="5 16" id="KW-1090">Inhibition of host innate immune response by virus</keyword>
<dbReference type="GO" id="GO:0039502">
    <property type="term" value="P:symbiont-mediated suppression of host type I interferon-mediated signaling pathway"/>
    <property type="evidence" value="ECO:0007669"/>
    <property type="project" value="UniProtKB-UniRule"/>
</dbReference>
<evidence type="ECO:0000256" key="2">
    <source>
        <dbReference type="ARBA" id="ARBA00022518"/>
    </source>
</evidence>
<keyword evidence="9 16" id="KW-0805">Transcription regulation</keyword>
<feature type="zinc finger region" evidence="16">
    <location>
        <begin position="27"/>
        <end position="63"/>
    </location>
</feature>
<keyword evidence="10 16" id="KW-0238">DNA-binding</keyword>
<dbReference type="InterPro" id="IPR001334">
    <property type="entry name" value="E6"/>
</dbReference>
<gene>
    <name evidence="16" type="primary">E6</name>
</gene>
<keyword evidence="14 16" id="KW-0899">Viral immunoevasion</keyword>
<sequence length="140" mass="16530">MANGRPRSLEEYCRRFNISFFHLSVPCIFCCHNINLQELAAFYVKQLSLVWRADQCYACCEPCLKLSAKFERENYFQCAARTSVLESLLKQDLKEIIIRCMFCCKLLDNIEKYDSLFRDDVLCLIRGKWRGTCRLCITKQ</sequence>
<comment type="function">
    <text evidence="16">Plays a major role in the induction and maintenance of cellular transformation. E6 associates with host UBE3A/E6-AP ubiquitin-protein ligase and modulates its activity. Protects host keratinocytes from apoptosis by mediating the degradation of host BAK1. May also inhibit host immune response.</text>
</comment>